<organism evidence="1 2">
    <name type="scientific">Hymenobacter roseosalivarius DSM 11622</name>
    <dbReference type="NCBI Taxonomy" id="645990"/>
    <lineage>
        <taxon>Bacteria</taxon>
        <taxon>Pseudomonadati</taxon>
        <taxon>Bacteroidota</taxon>
        <taxon>Cytophagia</taxon>
        <taxon>Cytophagales</taxon>
        <taxon>Hymenobacteraceae</taxon>
        <taxon>Hymenobacter</taxon>
    </lineage>
</organism>
<keyword evidence="2" id="KW-1185">Reference proteome</keyword>
<dbReference type="EMBL" id="FWWW01000077">
    <property type="protein sequence ID" value="SMB97901.1"/>
    <property type="molecule type" value="Genomic_DNA"/>
</dbReference>
<name>A0A1W1VXT1_9BACT</name>
<gene>
    <name evidence="1" type="ORF">SAMN00120144_2267</name>
</gene>
<dbReference type="Gene3D" id="2.60.120.200">
    <property type="match status" value="1"/>
</dbReference>
<evidence type="ECO:0000313" key="1">
    <source>
        <dbReference type="EMBL" id="SMB97901.1"/>
    </source>
</evidence>
<dbReference type="Proteomes" id="UP000192266">
    <property type="component" value="Unassembled WGS sequence"/>
</dbReference>
<protein>
    <submittedName>
        <fullName evidence="1">Uncharacterized protein</fullName>
    </submittedName>
</protein>
<sequence>MQYLLHSYVLIALFHHLALQRFALPIRQQVLPNPERKRSRGGDIDGNLDANTTFPKQMLVDYVRYYQYK</sequence>
<dbReference type="AlphaFoldDB" id="A0A1W1VXT1"/>
<proteinExistence type="predicted"/>
<dbReference type="STRING" id="645990.SAMN00120144_2267"/>
<reference evidence="1 2" key="1">
    <citation type="submission" date="2017-04" db="EMBL/GenBank/DDBJ databases">
        <authorList>
            <person name="Afonso C.L."/>
            <person name="Miller P.J."/>
            <person name="Scott M.A."/>
            <person name="Spackman E."/>
            <person name="Goraichik I."/>
            <person name="Dimitrov K.M."/>
            <person name="Suarez D.L."/>
            <person name="Swayne D.E."/>
        </authorList>
    </citation>
    <scope>NUCLEOTIDE SEQUENCE [LARGE SCALE GENOMIC DNA]</scope>
    <source>
        <strain evidence="1 2">DSM 11622</strain>
    </source>
</reference>
<evidence type="ECO:0000313" key="2">
    <source>
        <dbReference type="Proteomes" id="UP000192266"/>
    </source>
</evidence>
<accession>A0A1W1VXT1</accession>